<keyword evidence="3" id="KW-1185">Reference proteome</keyword>
<protein>
    <submittedName>
        <fullName evidence="2">Uncharacterized protein</fullName>
    </submittedName>
</protein>
<sequence length="127" mass="13995">MEHATSWNQPRHRRTGQGMSVRLGFPGPPHGACGIVESATLFWNQPGYECAPGVARAFTWSMRHHGPTMASRNQSWHPGTKQGMSVRLRLPRPSHGACGIVEPATTSQNRPRYPRTGQGMISSSHKL</sequence>
<dbReference type="AlphaFoldDB" id="A0A822YK71"/>
<reference evidence="2 3" key="1">
    <citation type="journal article" date="2020" name="Mol. Biol. Evol.">
        <title>Distinct Expression and Methylation Patterns for Genes with Different Fates following a Single Whole-Genome Duplication in Flowering Plants.</title>
        <authorList>
            <person name="Shi T."/>
            <person name="Rahmani R.S."/>
            <person name="Gugger P.F."/>
            <person name="Wang M."/>
            <person name="Li H."/>
            <person name="Zhang Y."/>
            <person name="Li Z."/>
            <person name="Wang Q."/>
            <person name="Van de Peer Y."/>
            <person name="Marchal K."/>
            <person name="Chen J."/>
        </authorList>
    </citation>
    <scope>NUCLEOTIDE SEQUENCE [LARGE SCALE GENOMIC DNA]</scope>
    <source>
        <tissue evidence="2">Leaf</tissue>
    </source>
</reference>
<comment type="caution">
    <text evidence="2">The sequence shown here is derived from an EMBL/GenBank/DDBJ whole genome shotgun (WGS) entry which is preliminary data.</text>
</comment>
<accession>A0A822YK71</accession>
<evidence type="ECO:0000313" key="2">
    <source>
        <dbReference type="EMBL" id="DAD32907.1"/>
    </source>
</evidence>
<gene>
    <name evidence="2" type="ORF">HUJ06_011758</name>
</gene>
<evidence type="ECO:0000256" key="1">
    <source>
        <dbReference type="SAM" id="MobiDB-lite"/>
    </source>
</evidence>
<proteinExistence type="predicted"/>
<organism evidence="2 3">
    <name type="scientific">Nelumbo nucifera</name>
    <name type="common">Sacred lotus</name>
    <dbReference type="NCBI Taxonomy" id="4432"/>
    <lineage>
        <taxon>Eukaryota</taxon>
        <taxon>Viridiplantae</taxon>
        <taxon>Streptophyta</taxon>
        <taxon>Embryophyta</taxon>
        <taxon>Tracheophyta</taxon>
        <taxon>Spermatophyta</taxon>
        <taxon>Magnoliopsida</taxon>
        <taxon>Proteales</taxon>
        <taxon>Nelumbonaceae</taxon>
        <taxon>Nelumbo</taxon>
    </lineage>
</organism>
<evidence type="ECO:0000313" key="3">
    <source>
        <dbReference type="Proteomes" id="UP000607653"/>
    </source>
</evidence>
<dbReference type="EMBL" id="DUZY01000003">
    <property type="protein sequence ID" value="DAD32907.1"/>
    <property type="molecule type" value="Genomic_DNA"/>
</dbReference>
<dbReference type="Proteomes" id="UP000607653">
    <property type="component" value="Unassembled WGS sequence"/>
</dbReference>
<name>A0A822YK71_NELNU</name>
<feature type="region of interest" description="Disordered" evidence="1">
    <location>
        <begin position="104"/>
        <end position="127"/>
    </location>
</feature>